<dbReference type="InterPro" id="IPR010710">
    <property type="entry name" value="DUF1289"/>
</dbReference>
<gene>
    <name evidence="1" type="ORF">ABS361_09120</name>
</gene>
<dbReference type="KEGG" id="mflg:ABS361_09120"/>
<evidence type="ECO:0000313" key="1">
    <source>
        <dbReference type="EMBL" id="XBY46355.1"/>
    </source>
</evidence>
<dbReference type="AlphaFoldDB" id="A0AAU7XE80"/>
<name>A0AAU7XE80_9HYPH</name>
<proteinExistence type="predicted"/>
<sequence>MPPRPIASPCVKICSVDPIARVCIGCDRTLDEIGAWGSMTDAARAAVMALLPERRRRREAARAAAAQQQQ</sequence>
<accession>A0AAU7XE80</accession>
<dbReference type="PANTHER" id="PTHR35175">
    <property type="entry name" value="DUF1289 DOMAIN-CONTAINING PROTEIN"/>
    <property type="match status" value="1"/>
</dbReference>
<organism evidence="1">
    <name type="scientific">Methyloraptor flagellatus</name>
    <dbReference type="NCBI Taxonomy" id="3162530"/>
    <lineage>
        <taxon>Bacteria</taxon>
        <taxon>Pseudomonadati</taxon>
        <taxon>Pseudomonadota</taxon>
        <taxon>Alphaproteobacteria</taxon>
        <taxon>Hyphomicrobiales</taxon>
        <taxon>Ancalomicrobiaceae</taxon>
        <taxon>Methyloraptor</taxon>
    </lineage>
</organism>
<protein>
    <submittedName>
        <fullName evidence="1">DUF1289 domain-containing protein</fullName>
    </submittedName>
</protein>
<reference evidence="1" key="1">
    <citation type="submission" date="2024-06" db="EMBL/GenBank/DDBJ databases">
        <title>Methylostella associata gen. nov., sp. nov., a novel Ancalomicrobiaceae-affiliated facultatively methylotrophic bacteria that feed on methanotrophs of the genus Methylococcus.</title>
        <authorList>
            <person name="Saltykova V."/>
            <person name="Danilova O.V."/>
            <person name="Oshkin I.Y."/>
            <person name="Belova S.E."/>
            <person name="Pimenov N.V."/>
            <person name="Dedysh S.N."/>
        </authorList>
    </citation>
    <scope>NUCLEOTIDE SEQUENCE</scope>
    <source>
        <strain evidence="1">S20</strain>
    </source>
</reference>
<dbReference type="Pfam" id="PF06945">
    <property type="entry name" value="DUF1289"/>
    <property type="match status" value="1"/>
</dbReference>
<dbReference type="PANTHER" id="PTHR35175:SF2">
    <property type="entry name" value="DUF1289 DOMAIN-CONTAINING PROTEIN"/>
    <property type="match status" value="1"/>
</dbReference>
<dbReference type="EMBL" id="CP158568">
    <property type="protein sequence ID" value="XBY46355.1"/>
    <property type="molecule type" value="Genomic_DNA"/>
</dbReference>
<dbReference type="RefSeq" id="WP_407051451.1">
    <property type="nucleotide sequence ID" value="NZ_CP158568.1"/>
</dbReference>